<comment type="cofactor">
    <cofactor evidence="11">
        <name>Zn(2+)</name>
        <dbReference type="ChEBI" id="CHEBI:29105"/>
    </cofactor>
    <text evidence="11">Binds 1 zinc ion per subunit.</text>
</comment>
<keyword evidence="15" id="KW-1185">Reference proteome</keyword>
<dbReference type="HAMAP" id="MF_00098">
    <property type="entry name" value="Met_tRNA_synth_type1"/>
    <property type="match status" value="1"/>
</dbReference>
<keyword evidence="5 11" id="KW-0436">Ligase</keyword>
<keyword evidence="6 11" id="KW-0547">Nucleotide-binding</keyword>
<dbReference type="PANTHER" id="PTHR45765">
    <property type="entry name" value="METHIONINE--TRNA LIGASE"/>
    <property type="match status" value="1"/>
</dbReference>
<evidence type="ECO:0000256" key="10">
    <source>
        <dbReference type="ARBA" id="ARBA00047364"/>
    </source>
</evidence>
<feature type="domain" description="Methionyl/Leucyl tRNA synthetase" evidence="12">
    <location>
        <begin position="7"/>
        <end position="411"/>
    </location>
</feature>
<dbReference type="CDD" id="cd07957">
    <property type="entry name" value="Anticodon_Ia_Met"/>
    <property type="match status" value="1"/>
</dbReference>
<evidence type="ECO:0000259" key="12">
    <source>
        <dbReference type="Pfam" id="PF09334"/>
    </source>
</evidence>
<proteinExistence type="inferred from homology"/>
<dbReference type="GO" id="GO:0006431">
    <property type="term" value="P:methionyl-tRNA aminoacylation"/>
    <property type="evidence" value="ECO:0007669"/>
    <property type="project" value="UniProtKB-UniRule"/>
</dbReference>
<keyword evidence="7 11" id="KW-0067">ATP-binding</keyword>
<evidence type="ECO:0000313" key="14">
    <source>
        <dbReference type="EMBL" id="SDL37808.1"/>
    </source>
</evidence>
<reference evidence="14 15" key="1">
    <citation type="submission" date="2016-10" db="EMBL/GenBank/DDBJ databases">
        <authorList>
            <person name="de Groot N.N."/>
        </authorList>
    </citation>
    <scope>NUCLEOTIDE SEQUENCE [LARGE SCALE GENOMIC DNA]</scope>
    <source>
        <strain evidence="14 15">CGMCC 1.9159</strain>
    </source>
</reference>
<dbReference type="InterPro" id="IPR029038">
    <property type="entry name" value="MetRS_Zn"/>
</dbReference>
<organism evidence="14 15">
    <name type="scientific">Tessaracoccus oleiagri</name>
    <dbReference type="NCBI Taxonomy" id="686624"/>
    <lineage>
        <taxon>Bacteria</taxon>
        <taxon>Bacillati</taxon>
        <taxon>Actinomycetota</taxon>
        <taxon>Actinomycetes</taxon>
        <taxon>Propionibacteriales</taxon>
        <taxon>Propionibacteriaceae</taxon>
        <taxon>Tessaracoccus</taxon>
    </lineage>
</organism>
<feature type="binding site" evidence="11">
    <location>
        <position position="351"/>
    </location>
    <ligand>
        <name>ATP</name>
        <dbReference type="ChEBI" id="CHEBI:30616"/>
    </ligand>
</feature>
<dbReference type="Gene3D" id="3.40.50.620">
    <property type="entry name" value="HUPs"/>
    <property type="match status" value="1"/>
</dbReference>
<feature type="domain" description="Methionyl-tRNA synthetase anticodon-binding" evidence="13">
    <location>
        <begin position="422"/>
        <end position="524"/>
    </location>
</feature>
<protein>
    <recommendedName>
        <fullName evidence="11">Methionine--tRNA ligase</fullName>
        <ecNumber evidence="11">6.1.1.10</ecNumber>
    </recommendedName>
    <alternativeName>
        <fullName evidence="11">Methionyl-tRNA synthetase</fullName>
        <shortName evidence="11">MetRS</shortName>
    </alternativeName>
</protein>
<comment type="subunit">
    <text evidence="11">Monomer.</text>
</comment>
<keyword evidence="11" id="KW-0862">Zinc</keyword>
<dbReference type="SUPFAM" id="SSF57770">
    <property type="entry name" value="Methionyl-tRNA synthetase (MetRS), Zn-domain"/>
    <property type="match status" value="1"/>
</dbReference>
<comment type="similarity">
    <text evidence="3 11">Belongs to the class-I aminoacyl-tRNA synthetase family. MetG type 1 subfamily.</text>
</comment>
<feature type="binding site" evidence="11">
    <location>
        <position position="146"/>
    </location>
    <ligand>
        <name>Zn(2+)</name>
        <dbReference type="ChEBI" id="CHEBI:29105"/>
    </ligand>
</feature>
<dbReference type="InterPro" id="IPR009080">
    <property type="entry name" value="tRNAsynth_Ia_anticodon-bd"/>
</dbReference>
<dbReference type="InterPro" id="IPR014758">
    <property type="entry name" value="Met-tRNA_synth"/>
</dbReference>
<dbReference type="Pfam" id="PF19303">
    <property type="entry name" value="Anticodon_3"/>
    <property type="match status" value="1"/>
</dbReference>
<dbReference type="InterPro" id="IPR014729">
    <property type="entry name" value="Rossmann-like_a/b/a_fold"/>
</dbReference>
<evidence type="ECO:0000256" key="5">
    <source>
        <dbReference type="ARBA" id="ARBA00022598"/>
    </source>
</evidence>
<dbReference type="STRING" id="686624.SAMN04488242_1303"/>
<dbReference type="AlphaFoldDB" id="A0A1G9JJZ5"/>
<evidence type="ECO:0000256" key="9">
    <source>
        <dbReference type="ARBA" id="ARBA00023146"/>
    </source>
</evidence>
<comment type="caution">
    <text evidence="11">Lacks conserved residue(s) required for the propagation of feature annotation.</text>
</comment>
<gene>
    <name evidence="11" type="primary">metG</name>
    <name evidence="14" type="ORF">SAMN04488242_1303</name>
</gene>
<dbReference type="PRINTS" id="PR01041">
    <property type="entry name" value="TRNASYNTHMET"/>
</dbReference>
<evidence type="ECO:0000256" key="2">
    <source>
        <dbReference type="ARBA" id="ARBA00004496"/>
    </source>
</evidence>
<dbReference type="RefSeq" id="WP_093250109.1">
    <property type="nucleotide sequence ID" value="NZ_FNGP01000002.1"/>
</dbReference>
<comment type="function">
    <text evidence="1 11">Is required not only for elongation of protein synthesis but also for the initiation of all mRNA translation through initiator tRNA(fMet) aminoacylation.</text>
</comment>
<feature type="short sequence motif" description="'HIGH' region" evidence="11">
    <location>
        <begin position="11"/>
        <end position="21"/>
    </location>
</feature>
<evidence type="ECO:0000313" key="15">
    <source>
        <dbReference type="Proteomes" id="UP000199475"/>
    </source>
</evidence>
<evidence type="ECO:0000256" key="1">
    <source>
        <dbReference type="ARBA" id="ARBA00003314"/>
    </source>
</evidence>
<dbReference type="Gene3D" id="2.20.28.20">
    <property type="entry name" value="Methionyl-tRNA synthetase, Zn-domain"/>
    <property type="match status" value="1"/>
</dbReference>
<comment type="subcellular location">
    <subcellularLocation>
        <location evidence="2 11">Cytoplasm</location>
    </subcellularLocation>
</comment>
<dbReference type="InterPro" id="IPR023458">
    <property type="entry name" value="Met-tRNA_ligase_1"/>
</dbReference>
<sequence length="594" mass="66363">MSDILNAVAWPYANGPRHIGHVSGFGVPSDVFSRFMRMRGHNVLMVSGSDEHGTAIQVKADQEGLTARETADKYHAQIVRDLQGLGLSYDLYTRTTTPNHAAVVQDVFTALHDNGYIFAETQMGAISPSTGRTLPDRFIEGTCPHCGYTNARGDQCDNCGKQLDPADLIDPKSRINGETPEFVETEHFFLDLPKLAKQLGEWIDTRTDWRPNVLKFSHNLLEDLRPRAITRDLDWGVRIPLDQWRDAPMKRIYVWFDAVIGYLSATKEWAKRSGDPEAWRRFWNEPDTKSYYFMGKDNIVFHSVIWPAILLGCNGQGEAGGSTRESLGELQLPTEVVSSEFMTMKGSKVSSSRGASIFVTDFLAEFGPDALRYYIAVAGPENQDTDFTWEEFVRRTNFELANEWGNLVNRSISMAHKNVGAIPEAGELSDEDKTLLDESRRAFDTVGDHIEARRFKAGITEAMRIVGLANKYLSDMEPWKLKDDPVRRDTVLHVALQVVSDCNTLLTPYLPHSAQKIFEALGGEGLWAAQPQVVEVSDGDLTYPTLQGDYDAQLAKWEHRPIVAGTPLAKPSPLFAKLDEKLGQTGPSWAPIPA</sequence>
<dbReference type="InterPro" id="IPR015413">
    <property type="entry name" value="Methionyl/Leucyl_tRNA_Synth"/>
</dbReference>
<name>A0A1G9JJZ5_9ACTN</name>
<evidence type="ECO:0000259" key="13">
    <source>
        <dbReference type="Pfam" id="PF19303"/>
    </source>
</evidence>
<dbReference type="InterPro" id="IPR033911">
    <property type="entry name" value="MetRS_core"/>
</dbReference>
<keyword evidence="11" id="KW-0479">Metal-binding</keyword>
<feature type="binding site" evidence="11">
    <location>
        <position position="156"/>
    </location>
    <ligand>
        <name>Zn(2+)</name>
        <dbReference type="ChEBI" id="CHEBI:29105"/>
    </ligand>
</feature>
<dbReference type="GO" id="GO:0004825">
    <property type="term" value="F:methionine-tRNA ligase activity"/>
    <property type="evidence" value="ECO:0007669"/>
    <property type="project" value="UniProtKB-UniRule"/>
</dbReference>
<evidence type="ECO:0000256" key="3">
    <source>
        <dbReference type="ARBA" id="ARBA00008258"/>
    </source>
</evidence>
<dbReference type="NCBIfam" id="TIGR00398">
    <property type="entry name" value="metG"/>
    <property type="match status" value="1"/>
</dbReference>
<comment type="catalytic activity">
    <reaction evidence="10 11">
        <text>tRNA(Met) + L-methionine + ATP = L-methionyl-tRNA(Met) + AMP + diphosphate</text>
        <dbReference type="Rhea" id="RHEA:13481"/>
        <dbReference type="Rhea" id="RHEA-COMP:9667"/>
        <dbReference type="Rhea" id="RHEA-COMP:9698"/>
        <dbReference type="ChEBI" id="CHEBI:30616"/>
        <dbReference type="ChEBI" id="CHEBI:33019"/>
        <dbReference type="ChEBI" id="CHEBI:57844"/>
        <dbReference type="ChEBI" id="CHEBI:78442"/>
        <dbReference type="ChEBI" id="CHEBI:78530"/>
        <dbReference type="ChEBI" id="CHEBI:456215"/>
        <dbReference type="EC" id="6.1.1.10"/>
    </reaction>
</comment>
<dbReference type="FunFam" id="2.20.28.20:FF:000001">
    <property type="entry name" value="Methionine--tRNA ligase"/>
    <property type="match status" value="1"/>
</dbReference>
<dbReference type="OrthoDB" id="9810191at2"/>
<dbReference type="GO" id="GO:0046872">
    <property type="term" value="F:metal ion binding"/>
    <property type="evidence" value="ECO:0007669"/>
    <property type="project" value="UniProtKB-KW"/>
</dbReference>
<evidence type="ECO:0000256" key="8">
    <source>
        <dbReference type="ARBA" id="ARBA00022917"/>
    </source>
</evidence>
<evidence type="ECO:0000256" key="4">
    <source>
        <dbReference type="ARBA" id="ARBA00022490"/>
    </source>
</evidence>
<dbReference type="GO" id="GO:0005829">
    <property type="term" value="C:cytosol"/>
    <property type="evidence" value="ECO:0007669"/>
    <property type="project" value="TreeGrafter"/>
</dbReference>
<evidence type="ECO:0000256" key="11">
    <source>
        <dbReference type="HAMAP-Rule" id="MF_00098"/>
    </source>
</evidence>
<dbReference type="SUPFAM" id="SSF47323">
    <property type="entry name" value="Anticodon-binding domain of a subclass of class I aminoacyl-tRNA synthetases"/>
    <property type="match status" value="1"/>
</dbReference>
<evidence type="ECO:0000256" key="6">
    <source>
        <dbReference type="ARBA" id="ARBA00022741"/>
    </source>
</evidence>
<dbReference type="CDD" id="cd00814">
    <property type="entry name" value="MetRS_core"/>
    <property type="match status" value="1"/>
</dbReference>
<dbReference type="PANTHER" id="PTHR45765:SF1">
    <property type="entry name" value="METHIONINE--TRNA LIGASE, CYTOPLASMIC"/>
    <property type="match status" value="1"/>
</dbReference>
<feature type="binding site" evidence="11">
    <location>
        <position position="159"/>
    </location>
    <ligand>
        <name>Zn(2+)</name>
        <dbReference type="ChEBI" id="CHEBI:29105"/>
    </ligand>
</feature>
<dbReference type="InterPro" id="IPR041872">
    <property type="entry name" value="Anticodon_Met"/>
</dbReference>
<dbReference type="Pfam" id="PF09334">
    <property type="entry name" value="tRNA-synt_1g"/>
    <property type="match status" value="1"/>
</dbReference>
<evidence type="ECO:0000256" key="7">
    <source>
        <dbReference type="ARBA" id="ARBA00022840"/>
    </source>
</evidence>
<dbReference type="Proteomes" id="UP000199475">
    <property type="component" value="Unassembled WGS sequence"/>
</dbReference>
<feature type="binding site" evidence="11">
    <location>
        <position position="143"/>
    </location>
    <ligand>
        <name>Zn(2+)</name>
        <dbReference type="ChEBI" id="CHEBI:29105"/>
    </ligand>
</feature>
<keyword evidence="8 11" id="KW-0648">Protein biosynthesis</keyword>
<dbReference type="GO" id="GO:0005524">
    <property type="term" value="F:ATP binding"/>
    <property type="evidence" value="ECO:0007669"/>
    <property type="project" value="UniProtKB-UniRule"/>
</dbReference>
<dbReference type="SUPFAM" id="SSF52374">
    <property type="entry name" value="Nucleotidylyl transferase"/>
    <property type="match status" value="1"/>
</dbReference>
<dbReference type="EMBL" id="FNGP01000002">
    <property type="protein sequence ID" value="SDL37808.1"/>
    <property type="molecule type" value="Genomic_DNA"/>
</dbReference>
<dbReference type="EC" id="6.1.1.10" evidence="11"/>
<keyword evidence="4 11" id="KW-0963">Cytoplasm</keyword>
<keyword evidence="9 11" id="KW-0030">Aminoacyl-tRNA synthetase</keyword>
<accession>A0A1G9JJZ5</accession>
<dbReference type="Gene3D" id="1.10.730.10">
    <property type="entry name" value="Isoleucyl-tRNA Synthetase, Domain 1"/>
    <property type="match status" value="1"/>
</dbReference>